<evidence type="ECO:0000256" key="11">
    <source>
        <dbReference type="ARBA" id="ARBA00023264"/>
    </source>
</evidence>
<evidence type="ECO:0000256" key="13">
    <source>
        <dbReference type="SAM" id="Phobius"/>
    </source>
</evidence>
<evidence type="ECO:0000256" key="10">
    <source>
        <dbReference type="ARBA" id="ARBA00023209"/>
    </source>
</evidence>
<comment type="pathway">
    <text evidence="2">Lipid metabolism.</text>
</comment>
<dbReference type="GO" id="GO:0005789">
    <property type="term" value="C:endoplasmic reticulum membrane"/>
    <property type="evidence" value="ECO:0007669"/>
    <property type="project" value="UniProtKB-SubCell"/>
</dbReference>
<evidence type="ECO:0000256" key="5">
    <source>
        <dbReference type="ARBA" id="ARBA00022692"/>
    </source>
</evidence>
<comment type="pathway">
    <text evidence="12">Phospholipid metabolism.</text>
</comment>
<keyword evidence="10" id="KW-0594">Phospholipid biosynthesis</keyword>
<name>G0TYJ1_TRYVY</name>
<dbReference type="InterPro" id="IPR004277">
    <property type="entry name" value="PSS"/>
</dbReference>
<evidence type="ECO:0000256" key="7">
    <source>
        <dbReference type="ARBA" id="ARBA00022989"/>
    </source>
</evidence>
<dbReference type="GO" id="GO:0106245">
    <property type="term" value="F:L-serine-phosphatidylethanolamine phosphatidyltransferase activity"/>
    <property type="evidence" value="ECO:0007669"/>
    <property type="project" value="InterPro"/>
</dbReference>
<feature type="transmembrane region" description="Helical" evidence="13">
    <location>
        <begin position="314"/>
        <end position="335"/>
    </location>
</feature>
<evidence type="ECO:0000256" key="6">
    <source>
        <dbReference type="ARBA" id="ARBA00022824"/>
    </source>
</evidence>
<feature type="transmembrane region" description="Helical" evidence="13">
    <location>
        <begin position="356"/>
        <end position="372"/>
    </location>
</feature>
<feature type="transmembrane region" description="Helical" evidence="13">
    <location>
        <begin position="137"/>
        <end position="157"/>
    </location>
</feature>
<dbReference type="EMBL" id="HE573023">
    <property type="protein sequence ID" value="CCC49038.1"/>
    <property type="molecule type" value="Genomic_DNA"/>
</dbReference>
<feature type="transmembrane region" description="Helical" evidence="13">
    <location>
        <begin position="107"/>
        <end position="125"/>
    </location>
</feature>
<keyword evidence="4" id="KW-0808">Transferase</keyword>
<dbReference type="OMA" id="LPNFWEC"/>
<feature type="transmembrane region" description="Helical" evidence="13">
    <location>
        <begin position="198"/>
        <end position="216"/>
    </location>
</feature>
<evidence type="ECO:0000313" key="14">
    <source>
        <dbReference type="EMBL" id="CCC49038.1"/>
    </source>
</evidence>
<keyword evidence="7 13" id="KW-1133">Transmembrane helix</keyword>
<dbReference type="GO" id="GO:0006659">
    <property type="term" value="P:phosphatidylserine biosynthetic process"/>
    <property type="evidence" value="ECO:0007669"/>
    <property type="project" value="InterPro"/>
</dbReference>
<comment type="subcellular location">
    <subcellularLocation>
        <location evidence="1">Endoplasmic reticulum membrane</location>
        <topology evidence="1">Multi-pass membrane protein</topology>
    </subcellularLocation>
</comment>
<feature type="transmembrane region" description="Helical" evidence="13">
    <location>
        <begin position="456"/>
        <end position="480"/>
    </location>
</feature>
<keyword evidence="3" id="KW-0444">Lipid biosynthesis</keyword>
<dbReference type="VEuPathDB" id="TriTrypDB:TvY486_0703720"/>
<evidence type="ECO:0000256" key="9">
    <source>
        <dbReference type="ARBA" id="ARBA00023136"/>
    </source>
</evidence>
<reference evidence="14" key="1">
    <citation type="journal article" date="2012" name="Proc. Natl. Acad. Sci. U.S.A.">
        <title>Antigenic diversity is generated by distinct evolutionary mechanisms in African trypanosome species.</title>
        <authorList>
            <person name="Jackson A.P."/>
            <person name="Berry A."/>
            <person name="Aslett M."/>
            <person name="Allison H.C."/>
            <person name="Burton P."/>
            <person name="Vavrova-Anderson J."/>
            <person name="Brown R."/>
            <person name="Browne H."/>
            <person name="Corton N."/>
            <person name="Hauser H."/>
            <person name="Gamble J."/>
            <person name="Gilderthorp R."/>
            <person name="Marcello L."/>
            <person name="McQuillan J."/>
            <person name="Otto T.D."/>
            <person name="Quail M.A."/>
            <person name="Sanders M.J."/>
            <person name="van Tonder A."/>
            <person name="Ginger M.L."/>
            <person name="Field M.C."/>
            <person name="Barry J.D."/>
            <person name="Hertz-Fowler C."/>
            <person name="Berriman M."/>
        </authorList>
    </citation>
    <scope>NUCLEOTIDE SEQUENCE</scope>
    <source>
        <strain evidence="14">Y486</strain>
    </source>
</reference>
<evidence type="ECO:0000256" key="3">
    <source>
        <dbReference type="ARBA" id="ARBA00022516"/>
    </source>
</evidence>
<keyword evidence="5 13" id="KW-0812">Transmembrane</keyword>
<dbReference type="AlphaFoldDB" id="G0TYJ1"/>
<proteinExistence type="predicted"/>
<dbReference type="PANTHER" id="PTHR15362:SF7">
    <property type="entry name" value="PHOSPHATIDYLSERINE SYNTHASE 2"/>
    <property type="match status" value="1"/>
</dbReference>
<keyword evidence="9 13" id="KW-0472">Membrane</keyword>
<feature type="transmembrane region" description="Helical" evidence="13">
    <location>
        <begin position="423"/>
        <end position="444"/>
    </location>
</feature>
<evidence type="ECO:0000256" key="1">
    <source>
        <dbReference type="ARBA" id="ARBA00004477"/>
    </source>
</evidence>
<evidence type="ECO:0000256" key="8">
    <source>
        <dbReference type="ARBA" id="ARBA00023098"/>
    </source>
</evidence>
<keyword evidence="6" id="KW-0256">Endoplasmic reticulum</keyword>
<dbReference type="PANTHER" id="PTHR15362">
    <property type="entry name" value="PHOSPHATIDYLINOSITOL SYNTHASE"/>
    <property type="match status" value="1"/>
</dbReference>
<organism evidence="14">
    <name type="scientific">Trypanosoma vivax (strain Y486)</name>
    <dbReference type="NCBI Taxonomy" id="1055687"/>
    <lineage>
        <taxon>Eukaryota</taxon>
        <taxon>Discoba</taxon>
        <taxon>Euglenozoa</taxon>
        <taxon>Kinetoplastea</taxon>
        <taxon>Metakinetoplastina</taxon>
        <taxon>Trypanosomatida</taxon>
        <taxon>Trypanosomatidae</taxon>
        <taxon>Trypanosoma</taxon>
        <taxon>Duttonella</taxon>
    </lineage>
</organism>
<feature type="transmembrane region" description="Helical" evidence="13">
    <location>
        <begin position="392"/>
        <end position="411"/>
    </location>
</feature>
<gene>
    <name evidence="14" type="ORF">TVY486_0703720</name>
</gene>
<dbReference type="Pfam" id="PF03034">
    <property type="entry name" value="PSS"/>
    <property type="match status" value="1"/>
</dbReference>
<protein>
    <submittedName>
        <fullName evidence="14">Putative phosphatidylserine synthase</fullName>
    </submittedName>
</protein>
<accession>G0TYJ1</accession>
<evidence type="ECO:0000256" key="12">
    <source>
        <dbReference type="ARBA" id="ARBA00025707"/>
    </source>
</evidence>
<sequence length="506" mass="57837">MTHKQSGHPADAGTFSGNGLRSSIGVNDVRCVDERSGKRRRSGVHVAGATSNSFRATVDKHDRGTASTDFLYTRHAVTLFMVTVAILTLMMRFQYHYSELDAVSSVKLGAAASSITFIMFGAVFLPDSFLLRPHPGLWRVVLAIATVYMIMMSFILFQSLSTVRYLLRLYDPSLANPLPEAQYAEDCRIVTADNPFHFYNTVCDVFIFAHMFGYFVKTLILRDWRASTCLSVGFEIVEITFQHNLSNFKECWWDHIFLDVLICNAMGTLLGMVVLRKLRAKEYNWVTLYNVSSHGTVRSVFEQLGPLTFLSYEWNVFLTAKRFVVFFSLLALFLLHEMNTFTMKHVLQLPTKHHLVVIRLAMWSLISVPSVGEYYRYFNMKTPASKCLGPSVWVSALVLLLETSIVIKFAIEGHHFMEPMPVYIAVPWVMAIVLFVVWFSIFFGVLSVDQRLSRRGFLYCLCNLLFYSGCFCVTVMFAMGMPDLQIGRNKFDELIAPLEPYILFWR</sequence>
<evidence type="ECO:0000256" key="4">
    <source>
        <dbReference type="ARBA" id="ARBA00022679"/>
    </source>
</evidence>
<feature type="transmembrane region" description="Helical" evidence="13">
    <location>
        <begin position="256"/>
        <end position="275"/>
    </location>
</feature>
<feature type="transmembrane region" description="Helical" evidence="13">
    <location>
        <begin position="76"/>
        <end position="95"/>
    </location>
</feature>
<evidence type="ECO:0000256" key="2">
    <source>
        <dbReference type="ARBA" id="ARBA00005189"/>
    </source>
</evidence>
<keyword evidence="8" id="KW-0443">Lipid metabolism</keyword>
<keyword evidence="11" id="KW-1208">Phospholipid metabolism</keyword>